<sequence length="58" mass="6324">MNDVRFAIHVISNAPICSSACGRAKNAAKARGRARSDMYDRLGFAAAVFFMFGKGWDP</sequence>
<dbReference type="EMBL" id="AUNC01000011">
    <property type="protein sequence ID" value="KEO57994.1"/>
    <property type="molecule type" value="Genomic_DNA"/>
</dbReference>
<proteinExistence type="predicted"/>
<evidence type="ECO:0000313" key="2">
    <source>
        <dbReference type="Proteomes" id="UP000027463"/>
    </source>
</evidence>
<evidence type="ECO:0000313" key="1">
    <source>
        <dbReference type="EMBL" id="KEO57994.1"/>
    </source>
</evidence>
<name>A0ABR4TQM2_9PROT</name>
<comment type="caution">
    <text evidence="1">The sequence shown here is derived from an EMBL/GenBank/DDBJ whole genome shotgun (WGS) entry which is preliminary data.</text>
</comment>
<keyword evidence="2" id="KW-1185">Reference proteome</keyword>
<gene>
    <name evidence="1" type="ORF">SMB34_15920</name>
</gene>
<dbReference type="Proteomes" id="UP000027463">
    <property type="component" value="Unassembled WGS sequence"/>
</dbReference>
<reference evidence="1 2" key="1">
    <citation type="submission" date="2013-07" db="EMBL/GenBank/DDBJ databases">
        <title>Thalassospira permensis NBRC 106175 Genome Sequencing.</title>
        <authorList>
            <person name="Lai Q."/>
            <person name="Shao Z."/>
        </authorList>
    </citation>
    <scope>NUCLEOTIDE SEQUENCE [LARGE SCALE GENOMIC DNA]</scope>
    <source>
        <strain evidence="1 2">NBRC 106175</strain>
    </source>
</reference>
<protein>
    <submittedName>
        <fullName evidence="1">Uncharacterized protein</fullName>
    </submittedName>
</protein>
<organism evidence="1 2">
    <name type="scientific">Thalassospira permensis NBRC 106175</name>
    <dbReference type="NCBI Taxonomy" id="1353532"/>
    <lineage>
        <taxon>Bacteria</taxon>
        <taxon>Pseudomonadati</taxon>
        <taxon>Pseudomonadota</taxon>
        <taxon>Alphaproteobacteria</taxon>
        <taxon>Rhodospirillales</taxon>
        <taxon>Thalassospiraceae</taxon>
        <taxon>Thalassospira</taxon>
    </lineage>
</organism>
<accession>A0ABR4TQM2</accession>